<evidence type="ECO:0000256" key="1">
    <source>
        <dbReference type="SAM" id="MobiDB-lite"/>
    </source>
</evidence>
<proteinExistence type="predicted"/>
<evidence type="ECO:0000313" key="3">
    <source>
        <dbReference type="Proteomes" id="UP001139353"/>
    </source>
</evidence>
<dbReference type="Proteomes" id="UP001139353">
    <property type="component" value="Unassembled WGS sequence"/>
</dbReference>
<accession>A0A9X1YK91</accession>
<organism evidence="2 3">
    <name type="scientific">Scleromatobacter humisilvae</name>
    <dbReference type="NCBI Taxonomy" id="2897159"/>
    <lineage>
        <taxon>Bacteria</taxon>
        <taxon>Pseudomonadati</taxon>
        <taxon>Pseudomonadota</taxon>
        <taxon>Betaproteobacteria</taxon>
        <taxon>Burkholderiales</taxon>
        <taxon>Sphaerotilaceae</taxon>
        <taxon>Scleromatobacter</taxon>
    </lineage>
</organism>
<protein>
    <submittedName>
        <fullName evidence="2">Uncharacterized protein</fullName>
    </submittedName>
</protein>
<comment type="caution">
    <text evidence="2">The sequence shown here is derived from an EMBL/GenBank/DDBJ whole genome shotgun (WGS) entry which is preliminary data.</text>
</comment>
<name>A0A9X1YK91_9BURK</name>
<keyword evidence="3" id="KW-1185">Reference proteome</keyword>
<dbReference type="AlphaFoldDB" id="A0A9X1YK91"/>
<reference evidence="2" key="1">
    <citation type="submission" date="2021-11" db="EMBL/GenBank/DDBJ databases">
        <title>BS-T2-15 a new species belonging to the Comamonadaceae family isolated from the soil of a French oak forest.</title>
        <authorList>
            <person name="Mieszkin S."/>
            <person name="Alain K."/>
        </authorList>
    </citation>
    <scope>NUCLEOTIDE SEQUENCE</scope>
    <source>
        <strain evidence="2">BS-T2-15</strain>
    </source>
</reference>
<dbReference type="RefSeq" id="WP_275683293.1">
    <property type="nucleotide sequence ID" value="NZ_JAJLJH010000004.1"/>
</dbReference>
<dbReference type="EMBL" id="JAJLJH010000004">
    <property type="protein sequence ID" value="MCK9687252.1"/>
    <property type="molecule type" value="Genomic_DNA"/>
</dbReference>
<gene>
    <name evidence="2" type="ORF">LPC04_16215</name>
</gene>
<evidence type="ECO:0000313" key="2">
    <source>
        <dbReference type="EMBL" id="MCK9687252.1"/>
    </source>
</evidence>
<sequence>MPLENPSAHDPALGQNHAAGVKTETASPSERALAPEGDEPMQSANGIADDGTYVGQGGGYMGGPLPAVDSGTAQVDKSNERGDGAYGFPTGPGVGVPGGEHQPVAQKPDVVTNPYPDR</sequence>
<feature type="region of interest" description="Disordered" evidence="1">
    <location>
        <begin position="1"/>
        <end position="118"/>
    </location>
</feature>